<name>A0A915SAH7_9ARCH</name>
<protein>
    <submittedName>
        <fullName evidence="1">Uncharacterized protein</fullName>
    </submittedName>
</protein>
<gene>
    <name evidence="1" type="ORF">MJ1_0625</name>
</gene>
<dbReference type="AlphaFoldDB" id="A0A915SAH7"/>
<evidence type="ECO:0000313" key="2">
    <source>
        <dbReference type="Proteomes" id="UP001055553"/>
    </source>
</evidence>
<dbReference type="EMBL" id="AP019769">
    <property type="protein sequence ID" value="BBL45772.1"/>
    <property type="molecule type" value="Genomic_DNA"/>
</dbReference>
<reference evidence="2" key="1">
    <citation type="journal article" date="2022" name="Int. J. Syst. Evol. Microbiol.">
        <title>Nanobdella aerobiophila gen. nov., sp. nov., a thermoacidophilic, obligate ectosymbiotic archaeon, and proposal of Nanobdellaceae fam. nov., Nanobdellales ord. nov. and Nanobdellia class. nov.</title>
        <authorList>
            <person name="Kato S."/>
            <person name="Ogasawara A."/>
            <person name="Itoh T."/>
            <person name="Sakai H.D."/>
            <person name="Shimizu M."/>
            <person name="Yuki M."/>
            <person name="Kaneko M."/>
            <person name="Takashina T."/>
            <person name="Ohkuma M."/>
        </authorList>
    </citation>
    <scope>NUCLEOTIDE SEQUENCE [LARGE SCALE GENOMIC DNA]</scope>
    <source>
        <strain evidence="2">MJ1</strain>
    </source>
</reference>
<keyword evidence="2" id="KW-1185">Reference proteome</keyword>
<dbReference type="KEGG" id="naer:MJ1_0625"/>
<sequence>MSMSIGLLIPFLLLASTMYITTSSLVNNIQNMDSGIIAYANCAQNMMNYAFIGQVYNYTACYEQEINQTQLNCSYNSTDVICNLNGTTYLYPLK</sequence>
<dbReference type="Proteomes" id="UP001055553">
    <property type="component" value="Chromosome"/>
</dbReference>
<proteinExistence type="predicted"/>
<organism evidence="1 2">
    <name type="scientific">Nanobdella aerobiophila</name>
    <dbReference type="NCBI Taxonomy" id="2586965"/>
    <lineage>
        <taxon>Archaea</taxon>
        <taxon>Nanobdellota</taxon>
        <taxon>Nanobdellia</taxon>
        <taxon>Nanobdellales</taxon>
        <taxon>Nanobdellaceae</taxon>
        <taxon>Nanobdella</taxon>
    </lineage>
</organism>
<evidence type="ECO:0000313" key="1">
    <source>
        <dbReference type="EMBL" id="BBL45772.1"/>
    </source>
</evidence>
<accession>A0A915SAH7</accession>